<protein>
    <recommendedName>
        <fullName evidence="2">Protein kinase domain-containing protein</fullName>
    </recommendedName>
</protein>
<dbReference type="InterPro" id="IPR050154">
    <property type="entry name" value="UbiB_kinase"/>
</dbReference>
<reference evidence="4" key="1">
    <citation type="submission" date="2014-05" db="EMBL/GenBank/DDBJ databases">
        <authorList>
            <person name="Kube M."/>
        </authorList>
    </citation>
    <scope>NUCLEOTIDE SEQUENCE [LARGE SCALE GENOMIC DNA]</scope>
</reference>
<evidence type="ECO:0000256" key="1">
    <source>
        <dbReference type="ARBA" id="ARBA00009670"/>
    </source>
</evidence>
<comment type="similarity">
    <text evidence="1">Belongs to the protein kinase superfamily. ADCK protein kinase family.</text>
</comment>
<dbReference type="Proteomes" id="UP000032434">
    <property type="component" value="Chromosome 1"/>
</dbReference>
<proteinExistence type="inferred from homology"/>
<dbReference type="GO" id="GO:0004672">
    <property type="term" value="F:protein kinase activity"/>
    <property type="evidence" value="ECO:0007669"/>
    <property type="project" value="InterPro"/>
</dbReference>
<dbReference type="HOGENOM" id="CLU_006533_0_0_14"/>
<evidence type="ECO:0000313" key="3">
    <source>
        <dbReference type="EMBL" id="CDR30146.1"/>
    </source>
</evidence>
<sequence length="407" mass="47624">MKWLMFIKLFKEIFSKKRLPNLEYIEKQGLLAVKIAQTFALRIDFLSESTCTHLAKLYSRTEPVEGLAYQNLLKSYVDKVWFDHFEYIEEKPIGSASVGQVHRAKLKTGEEVVIKFLKKDFKKKFIKDVKSLRRFIKFIIFFYPKLQKVADPVGILEHIENYTLAELDLRNEIKHGYILKDIHDKNQHIFDLSRLKFPKIYEDLSSENVLVSEYIKGDTIDDLLSEKKMILADILEIFHIHGFFVFLVGTFHGDLHPGNIIKKDNDFYFIDTGAISKVGEKIQKGLFQFMDRLAYYDYDGCAHALNQMALTEISGNKFEAFHQKMLELYKDFDDKTVSEISLTKRMMETIKLGVHSGMVFEKGMFPIIKSMMYLDGIVLKGAPDTILMQEMRRYLNEFHEAKKEVIR</sequence>
<dbReference type="Pfam" id="PF03109">
    <property type="entry name" value="ABC1"/>
    <property type="match status" value="1"/>
</dbReference>
<dbReference type="KEGG" id="aoc:Aocu_00730"/>
<dbReference type="AlphaFoldDB" id="A0A061AF49"/>
<dbReference type="GO" id="GO:0005524">
    <property type="term" value="F:ATP binding"/>
    <property type="evidence" value="ECO:0007669"/>
    <property type="project" value="InterPro"/>
</dbReference>
<dbReference type="EMBL" id="LK028559">
    <property type="protein sequence ID" value="CDR30146.1"/>
    <property type="molecule type" value="Genomic_DNA"/>
</dbReference>
<dbReference type="Gene3D" id="1.10.510.10">
    <property type="entry name" value="Transferase(Phosphotransferase) domain 1"/>
    <property type="match status" value="1"/>
</dbReference>
<evidence type="ECO:0000313" key="4">
    <source>
        <dbReference type="Proteomes" id="UP000032434"/>
    </source>
</evidence>
<dbReference type="RefSeq" id="WP_045748741.1">
    <property type="nucleotide sequence ID" value="NZ_FUZK01000002.1"/>
</dbReference>
<evidence type="ECO:0000259" key="2">
    <source>
        <dbReference type="PROSITE" id="PS50011"/>
    </source>
</evidence>
<dbReference type="PATRIC" id="fig|35623.3.peg.72"/>
<dbReference type="CDD" id="cd05121">
    <property type="entry name" value="ABC1_ADCK3-like"/>
    <property type="match status" value="1"/>
</dbReference>
<dbReference type="PROSITE" id="PS50011">
    <property type="entry name" value="PROTEIN_KINASE_DOM"/>
    <property type="match status" value="1"/>
</dbReference>
<dbReference type="PANTHER" id="PTHR10566">
    <property type="entry name" value="CHAPERONE-ACTIVITY OF BC1 COMPLEX CABC1 -RELATED"/>
    <property type="match status" value="1"/>
</dbReference>
<accession>A0A061AF49</accession>
<keyword evidence="4" id="KW-1185">Reference proteome</keyword>
<gene>
    <name evidence="3" type="primary">ubiB</name>
    <name evidence="3" type="ORF">Aocu_00730</name>
</gene>
<dbReference type="InterPro" id="IPR000719">
    <property type="entry name" value="Prot_kinase_dom"/>
</dbReference>
<dbReference type="PANTHER" id="PTHR10566:SF113">
    <property type="entry name" value="PROTEIN ACTIVITY OF BC1 COMPLEX KINASE 7, CHLOROPLASTIC"/>
    <property type="match status" value="1"/>
</dbReference>
<dbReference type="OrthoDB" id="9795390at2"/>
<organism evidence="3 4">
    <name type="scientific">Acholeplasma oculi</name>
    <dbReference type="NCBI Taxonomy" id="35623"/>
    <lineage>
        <taxon>Bacteria</taxon>
        <taxon>Bacillati</taxon>
        <taxon>Mycoplasmatota</taxon>
        <taxon>Mollicutes</taxon>
        <taxon>Acholeplasmatales</taxon>
        <taxon>Acholeplasmataceae</taxon>
        <taxon>Acholeplasma</taxon>
    </lineage>
</organism>
<name>A0A061AF49_9MOLU</name>
<dbReference type="InParanoid" id="A0A061AF49"/>
<dbReference type="InterPro" id="IPR011009">
    <property type="entry name" value="Kinase-like_dom_sf"/>
</dbReference>
<dbReference type="InterPro" id="IPR004147">
    <property type="entry name" value="ABC1_dom"/>
</dbReference>
<dbReference type="STRING" id="35623.Aocu_00730"/>
<dbReference type="SUPFAM" id="SSF56112">
    <property type="entry name" value="Protein kinase-like (PK-like)"/>
    <property type="match status" value="1"/>
</dbReference>
<feature type="domain" description="Protein kinase" evidence="2">
    <location>
        <begin position="87"/>
        <end position="407"/>
    </location>
</feature>